<reference evidence="1" key="1">
    <citation type="submission" date="2020-07" db="EMBL/GenBank/DDBJ databases">
        <title>Huge and variable diversity of episymbiotic CPR bacteria and DPANN archaea in groundwater ecosystems.</title>
        <authorList>
            <person name="He C.Y."/>
            <person name="Keren R."/>
            <person name="Whittaker M."/>
            <person name="Farag I.F."/>
            <person name="Doudna J."/>
            <person name="Cate J.H.D."/>
            <person name="Banfield J.F."/>
        </authorList>
    </citation>
    <scope>NUCLEOTIDE SEQUENCE</scope>
    <source>
        <strain evidence="1">NC_groundwater_1818_Pr3_B-0.1um_66_35</strain>
    </source>
</reference>
<proteinExistence type="predicted"/>
<protein>
    <submittedName>
        <fullName evidence="1">Uncharacterized protein</fullName>
    </submittedName>
</protein>
<sequence length="107" mass="11706">MSGPDGNSSWNTWLDVGQDGSVNLPEDCLAAARLQPGSRMMVRVVDGNVQLVSHVGVAMEIQRMIDKGLDPSSVWAALPGVDGLIVERRLEALREERERNPHHHAAE</sequence>
<comment type="caution">
    <text evidence="1">The sequence shown here is derived from an EMBL/GenBank/DDBJ whole genome shotgun (WGS) entry which is preliminary data.</text>
</comment>
<gene>
    <name evidence="1" type="ORF">HZA66_17220</name>
</gene>
<evidence type="ECO:0000313" key="1">
    <source>
        <dbReference type="EMBL" id="MBI5131185.1"/>
    </source>
</evidence>
<name>A0A933RYS8_RHOPL</name>
<dbReference type="EMBL" id="JACRJB010000052">
    <property type="protein sequence ID" value="MBI5131185.1"/>
    <property type="molecule type" value="Genomic_DNA"/>
</dbReference>
<evidence type="ECO:0000313" key="2">
    <source>
        <dbReference type="Proteomes" id="UP000782519"/>
    </source>
</evidence>
<accession>A0A933RYS8</accession>
<dbReference type="Proteomes" id="UP000782519">
    <property type="component" value="Unassembled WGS sequence"/>
</dbReference>
<organism evidence="1 2">
    <name type="scientific">Rhodopseudomonas palustris</name>
    <dbReference type="NCBI Taxonomy" id="1076"/>
    <lineage>
        <taxon>Bacteria</taxon>
        <taxon>Pseudomonadati</taxon>
        <taxon>Pseudomonadota</taxon>
        <taxon>Alphaproteobacteria</taxon>
        <taxon>Hyphomicrobiales</taxon>
        <taxon>Nitrobacteraceae</taxon>
        <taxon>Rhodopseudomonas</taxon>
    </lineage>
</organism>
<dbReference type="AlphaFoldDB" id="A0A933RYS8"/>